<dbReference type="GO" id="GO:0004531">
    <property type="term" value="F:deoxyribonuclease II activity"/>
    <property type="evidence" value="ECO:0007669"/>
    <property type="project" value="InterPro"/>
</dbReference>
<comment type="similarity">
    <text evidence="1">Belongs to the DNase II family.</text>
</comment>
<keyword evidence="3" id="KW-1185">Reference proteome</keyword>
<dbReference type="GO" id="GO:0006309">
    <property type="term" value="P:apoptotic DNA fragmentation"/>
    <property type="evidence" value="ECO:0007669"/>
    <property type="project" value="TreeGrafter"/>
</dbReference>
<dbReference type="Pfam" id="PF03265">
    <property type="entry name" value="DNase_II"/>
    <property type="match status" value="1"/>
</dbReference>
<dbReference type="PANTHER" id="PTHR10858:SF23">
    <property type="entry name" value="DEOXYRIBONUCLEASE II"/>
    <property type="match status" value="1"/>
</dbReference>
<keyword evidence="2" id="KW-0378">Hydrolase</keyword>
<evidence type="ECO:0000256" key="2">
    <source>
        <dbReference type="ARBA" id="ARBA00022801"/>
    </source>
</evidence>
<dbReference type="PANTHER" id="PTHR10858">
    <property type="entry name" value="DEOXYRIBONUCLEASE II"/>
    <property type="match status" value="1"/>
</dbReference>
<dbReference type="AlphaFoldDB" id="A0A1I7ZX23"/>
<evidence type="ECO:0000313" key="4">
    <source>
        <dbReference type="WBParaSite" id="L893_g30763.t1"/>
    </source>
</evidence>
<accession>A0A1I7ZX23</accession>
<proteinExistence type="inferred from homology"/>
<name>A0A1I7ZX23_9BILA</name>
<evidence type="ECO:0000256" key="1">
    <source>
        <dbReference type="ARBA" id="ARBA00007527"/>
    </source>
</evidence>
<sequence>MMFFQNEKKAGFPPICTNFCFGSTLGSTRFTTIKWHAQECRMPRNRPVGENNGRTGLDSQLSLVNNMVVYTFAKSGIPEKDIYRDLVSPVLNVPLSIRTYPHRGRNNKLEHKCDRVNRIVNVDNITYTFPADRTVTGEEKSAVVRATSDHTKEAISKDPAQPYICFGDTNYQLTQLPRGGGAFCFEESNFALVVLSLG</sequence>
<reference evidence="4" key="1">
    <citation type="submission" date="2016-11" db="UniProtKB">
        <authorList>
            <consortium name="WormBaseParasite"/>
        </authorList>
    </citation>
    <scope>IDENTIFICATION</scope>
</reference>
<protein>
    <submittedName>
        <fullName evidence="4">Endo/exonuclease/phosphatase domain-containing protein</fullName>
    </submittedName>
</protein>
<evidence type="ECO:0000313" key="3">
    <source>
        <dbReference type="Proteomes" id="UP000095287"/>
    </source>
</evidence>
<organism evidence="3 4">
    <name type="scientific">Steinernema glaseri</name>
    <dbReference type="NCBI Taxonomy" id="37863"/>
    <lineage>
        <taxon>Eukaryota</taxon>
        <taxon>Metazoa</taxon>
        <taxon>Ecdysozoa</taxon>
        <taxon>Nematoda</taxon>
        <taxon>Chromadorea</taxon>
        <taxon>Rhabditida</taxon>
        <taxon>Tylenchina</taxon>
        <taxon>Panagrolaimomorpha</taxon>
        <taxon>Strongyloidoidea</taxon>
        <taxon>Steinernematidae</taxon>
        <taxon>Steinernema</taxon>
    </lineage>
</organism>
<dbReference type="WBParaSite" id="L893_g30763.t1">
    <property type="protein sequence ID" value="L893_g30763.t1"/>
    <property type="gene ID" value="L893_g30763"/>
</dbReference>
<dbReference type="Proteomes" id="UP000095287">
    <property type="component" value="Unplaced"/>
</dbReference>
<dbReference type="InterPro" id="IPR004947">
    <property type="entry name" value="DNase_II"/>
</dbReference>